<dbReference type="GO" id="GO:0004862">
    <property type="term" value="F:cAMP-dependent protein kinase inhibitor activity"/>
    <property type="evidence" value="ECO:0007669"/>
    <property type="project" value="TreeGrafter"/>
</dbReference>
<dbReference type="Gene3D" id="2.60.120.10">
    <property type="entry name" value="Jelly Rolls"/>
    <property type="match status" value="2"/>
</dbReference>
<dbReference type="Pfam" id="PF00027">
    <property type="entry name" value="cNMP_binding"/>
    <property type="match status" value="1"/>
</dbReference>
<accession>A0A078A941</accession>
<evidence type="ECO:0000313" key="3">
    <source>
        <dbReference type="EMBL" id="CDW78077.1"/>
    </source>
</evidence>
<keyword evidence="3" id="KW-0418">Kinase</keyword>
<dbReference type="InterPro" id="IPR018488">
    <property type="entry name" value="cNMP-bd_CS"/>
</dbReference>
<evidence type="ECO:0000313" key="4">
    <source>
        <dbReference type="Proteomes" id="UP000039865"/>
    </source>
</evidence>
<keyword evidence="4" id="KW-1185">Reference proteome</keyword>
<dbReference type="GO" id="GO:0034236">
    <property type="term" value="F:protein kinase A catalytic subunit binding"/>
    <property type="evidence" value="ECO:0007669"/>
    <property type="project" value="TreeGrafter"/>
</dbReference>
<dbReference type="InParanoid" id="A0A078A941"/>
<dbReference type="PROSITE" id="PS00888">
    <property type="entry name" value="CNMP_BINDING_1"/>
    <property type="match status" value="1"/>
</dbReference>
<dbReference type="EMBL" id="CCKQ01006761">
    <property type="protein sequence ID" value="CDW78077.1"/>
    <property type="molecule type" value="Genomic_DNA"/>
</dbReference>
<feature type="region of interest" description="Disordered" evidence="1">
    <location>
        <begin position="1"/>
        <end position="58"/>
    </location>
</feature>
<dbReference type="InterPro" id="IPR018490">
    <property type="entry name" value="cNMP-bd_dom_sf"/>
</dbReference>
<protein>
    <submittedName>
        <fullName evidence="3">Camp-dependent protein kinase regulatory subunit</fullName>
    </submittedName>
</protein>
<name>A0A078A941_STYLE</name>
<dbReference type="CDD" id="cd00038">
    <property type="entry name" value="CAP_ED"/>
    <property type="match status" value="2"/>
</dbReference>
<dbReference type="PANTHER" id="PTHR11635:SF166">
    <property type="entry name" value="CYCLIC NUCLEOTIDE-BINDING DOMAIN-CONTAINING PROTEIN"/>
    <property type="match status" value="1"/>
</dbReference>
<organism evidence="3 4">
    <name type="scientific">Stylonychia lemnae</name>
    <name type="common">Ciliate</name>
    <dbReference type="NCBI Taxonomy" id="5949"/>
    <lineage>
        <taxon>Eukaryota</taxon>
        <taxon>Sar</taxon>
        <taxon>Alveolata</taxon>
        <taxon>Ciliophora</taxon>
        <taxon>Intramacronucleata</taxon>
        <taxon>Spirotrichea</taxon>
        <taxon>Stichotrichia</taxon>
        <taxon>Sporadotrichida</taxon>
        <taxon>Oxytrichidae</taxon>
        <taxon>Stylonychinae</taxon>
        <taxon>Stylonychia</taxon>
    </lineage>
</organism>
<dbReference type="OrthoDB" id="287606at2759"/>
<sequence length="1070" mass="123551">MKKLSNTQYNSKQNLFSSTDPNLTKALGKFHHRQQQSANFDNSGRQFNQSQQLQNTRSTTDLLQQQFSQGLQKAIDNFPPIDKNSLNARMPPLQVKKNNYINSKQKNIFNIQDQEIRSSQNQRSINLNNKLSPIKKKSSSKIQEVNEEKEVTPPHIRLSKARLQVANDVNGDIELFHQKLQVRLSKQSFITINNQGTPTNKLSKVDSQYSNEGIDFLKRARMSVQIQEPSDFQRSVQKLMKVSEDKNSRSKSIHKFQQQFLDPRESIRIHMEKMKSIEQRDMNKLRQQSMANPNLFYNMSIHRQSIYSYQGNQLNSRFNQLSSQKSNSNVNLTHGTKSSRDESEESSQEEEEHRRKMSILQHPKKSKTQKKSVMQVENMTAIFSKPIDEREKSDKEKIVLFLRNGVKFLEPIQTSLLFLLSDKLEPVSFKEGEVIITKGDEATCMYILYDGAVDIFSDVDCNQNNKIVHLTSNQVLGEKALENDDKRGASIKAAADCKLLRLKKLYYNSIVQDVIVMQKFQALDFLKTIEILKGWSLIKLQSLNKCLTEKNYKPGDIIYKQGDDSRVFYIIRRGSVLAETIIDIDEYNRYPIVNSDLSSNFQGIKTWEIVKKTKRIRYKVYEIGKTQIFGHDELVLNIQRQMTIRALEETNVLYLNKDQFEDFNIIEKADMQKIIERVAPVDVEKIALSIMNIKTNTKIKINKLKPWLEKIRIMQKNNALVKPENQKSSTLEEGSGTVVTLEDSDDDQIQNDELKKVKVLKVIKEKMRVSGNEYLKAQEFKSSELKSRLMEGDQPTKSNQIDAQVSVASNFTLCCEDLINWINLVDLKKEQIISISASETSTIDADAVLILTYRTEKEPSMTSLKEIKFNLLKNVVDWDEQYNQLQEIHKNEKIEVISLTHTARNIGQINIQILWYLTCENKIQYTSKHFQNTGDLLALLSEGLVYLNSHVAPHNLVSFSVFEDDHPCPKQQYHLVIYHQGEGIAPLVRHPEVQGEIYSIDTISTRTWEDAVDKSIKLMESNGTSEYKFSTSSYNYSVDDQKQIAVIRWLKVHEDLLADHSRGMCNCTIF</sequence>
<reference evidence="3 4" key="1">
    <citation type="submission" date="2014-06" db="EMBL/GenBank/DDBJ databases">
        <authorList>
            <person name="Swart Estienne"/>
        </authorList>
    </citation>
    <scope>NUCLEOTIDE SEQUENCE [LARGE SCALE GENOMIC DNA]</scope>
    <source>
        <strain evidence="3 4">130c</strain>
    </source>
</reference>
<dbReference type="GO" id="GO:0016301">
    <property type="term" value="F:kinase activity"/>
    <property type="evidence" value="ECO:0007669"/>
    <property type="project" value="UniProtKB-KW"/>
</dbReference>
<dbReference type="InterPro" id="IPR000595">
    <property type="entry name" value="cNMP-bd_dom"/>
</dbReference>
<dbReference type="PANTHER" id="PTHR11635">
    <property type="entry name" value="CAMP-DEPENDENT PROTEIN KINASE REGULATORY CHAIN"/>
    <property type="match status" value="1"/>
</dbReference>
<feature type="compositionally biased region" description="Polar residues" evidence="1">
    <location>
        <begin position="323"/>
        <end position="336"/>
    </location>
</feature>
<feature type="region of interest" description="Disordered" evidence="1">
    <location>
        <begin position="323"/>
        <end position="373"/>
    </location>
</feature>
<dbReference type="AlphaFoldDB" id="A0A078A941"/>
<keyword evidence="3" id="KW-0808">Transferase</keyword>
<dbReference type="InterPro" id="IPR014710">
    <property type="entry name" value="RmlC-like_jellyroll"/>
</dbReference>
<dbReference type="Proteomes" id="UP000039865">
    <property type="component" value="Unassembled WGS sequence"/>
</dbReference>
<dbReference type="GO" id="GO:0005829">
    <property type="term" value="C:cytosol"/>
    <property type="evidence" value="ECO:0007669"/>
    <property type="project" value="TreeGrafter"/>
</dbReference>
<dbReference type="PROSITE" id="PS50042">
    <property type="entry name" value="CNMP_BINDING_3"/>
    <property type="match status" value="2"/>
</dbReference>
<feature type="compositionally biased region" description="Polar residues" evidence="1">
    <location>
        <begin position="35"/>
        <end position="58"/>
    </location>
</feature>
<gene>
    <name evidence="3" type="primary">Contig15201.g16192</name>
    <name evidence="3" type="ORF">STYLEM_7048</name>
</gene>
<evidence type="ECO:0000256" key="1">
    <source>
        <dbReference type="SAM" id="MobiDB-lite"/>
    </source>
</evidence>
<feature type="domain" description="Cyclic nucleotide-binding" evidence="2">
    <location>
        <begin position="408"/>
        <end position="528"/>
    </location>
</feature>
<evidence type="ECO:0000259" key="2">
    <source>
        <dbReference type="PROSITE" id="PS50042"/>
    </source>
</evidence>
<dbReference type="InterPro" id="IPR050503">
    <property type="entry name" value="cAMP-dep_PK_reg_su-like"/>
</dbReference>
<dbReference type="GO" id="GO:0005952">
    <property type="term" value="C:cAMP-dependent protein kinase complex"/>
    <property type="evidence" value="ECO:0007669"/>
    <property type="project" value="InterPro"/>
</dbReference>
<feature type="compositionally biased region" description="Polar residues" evidence="1">
    <location>
        <begin position="1"/>
        <end position="22"/>
    </location>
</feature>
<dbReference type="GO" id="GO:0030552">
    <property type="term" value="F:cAMP binding"/>
    <property type="evidence" value="ECO:0007669"/>
    <property type="project" value="TreeGrafter"/>
</dbReference>
<dbReference type="SUPFAM" id="SSF51206">
    <property type="entry name" value="cAMP-binding domain-like"/>
    <property type="match status" value="2"/>
</dbReference>
<feature type="domain" description="Cyclic nucleotide-binding" evidence="2">
    <location>
        <begin position="531"/>
        <end position="661"/>
    </location>
</feature>
<dbReference type="SMART" id="SM00100">
    <property type="entry name" value="cNMP"/>
    <property type="match status" value="2"/>
</dbReference>
<proteinExistence type="predicted"/>